<keyword evidence="3" id="KW-1185">Reference proteome</keyword>
<name>A0AAV7KUB3_PLEWA</name>
<sequence>MGVAPTGVAFPGEQRPGVSGGEKGLRAASAADSTHGELNQQAVTEMEAMEEGELELDFEEGSVEEGELSGGWEEEERDFVSQYSDRIGCKEQGAEPSPREHHLSTASFPLHETRYSPGTSCPSIRSRAAARSRGRSPAPGSTTYVPLASRRAGRVIYQGLRVPVSGAERLQGAGGGAQPQGAPLKSS</sequence>
<gene>
    <name evidence="2" type="ORF">NDU88_002995</name>
</gene>
<protein>
    <submittedName>
        <fullName evidence="2">Uncharacterized protein</fullName>
    </submittedName>
</protein>
<feature type="region of interest" description="Disordered" evidence="1">
    <location>
        <begin position="89"/>
        <end position="148"/>
    </location>
</feature>
<evidence type="ECO:0000313" key="2">
    <source>
        <dbReference type="EMBL" id="KAJ1082830.1"/>
    </source>
</evidence>
<evidence type="ECO:0000313" key="3">
    <source>
        <dbReference type="Proteomes" id="UP001066276"/>
    </source>
</evidence>
<proteinExistence type="predicted"/>
<accession>A0AAV7KUB3</accession>
<dbReference type="EMBL" id="JANPWB010000016">
    <property type="protein sequence ID" value="KAJ1082830.1"/>
    <property type="molecule type" value="Genomic_DNA"/>
</dbReference>
<dbReference type="AlphaFoldDB" id="A0AAV7KUB3"/>
<feature type="region of interest" description="Disordered" evidence="1">
    <location>
        <begin position="1"/>
        <end position="42"/>
    </location>
</feature>
<organism evidence="2 3">
    <name type="scientific">Pleurodeles waltl</name>
    <name type="common">Iberian ribbed newt</name>
    <dbReference type="NCBI Taxonomy" id="8319"/>
    <lineage>
        <taxon>Eukaryota</taxon>
        <taxon>Metazoa</taxon>
        <taxon>Chordata</taxon>
        <taxon>Craniata</taxon>
        <taxon>Vertebrata</taxon>
        <taxon>Euteleostomi</taxon>
        <taxon>Amphibia</taxon>
        <taxon>Batrachia</taxon>
        <taxon>Caudata</taxon>
        <taxon>Salamandroidea</taxon>
        <taxon>Salamandridae</taxon>
        <taxon>Pleurodelinae</taxon>
        <taxon>Pleurodeles</taxon>
    </lineage>
</organism>
<evidence type="ECO:0000256" key="1">
    <source>
        <dbReference type="SAM" id="MobiDB-lite"/>
    </source>
</evidence>
<reference evidence="2" key="1">
    <citation type="journal article" date="2022" name="bioRxiv">
        <title>Sequencing and chromosome-scale assembly of the giantPleurodeles waltlgenome.</title>
        <authorList>
            <person name="Brown T."/>
            <person name="Elewa A."/>
            <person name="Iarovenko S."/>
            <person name="Subramanian E."/>
            <person name="Araus A.J."/>
            <person name="Petzold A."/>
            <person name="Susuki M."/>
            <person name="Suzuki K.-i.T."/>
            <person name="Hayashi T."/>
            <person name="Toyoda A."/>
            <person name="Oliveira C."/>
            <person name="Osipova E."/>
            <person name="Leigh N.D."/>
            <person name="Simon A."/>
            <person name="Yun M.H."/>
        </authorList>
    </citation>
    <scope>NUCLEOTIDE SEQUENCE</scope>
    <source>
        <strain evidence="2">20211129_DDA</strain>
        <tissue evidence="2">Liver</tissue>
    </source>
</reference>
<feature type="region of interest" description="Disordered" evidence="1">
    <location>
        <begin position="54"/>
        <end position="77"/>
    </location>
</feature>
<dbReference type="Proteomes" id="UP001066276">
    <property type="component" value="Chromosome 12"/>
</dbReference>
<comment type="caution">
    <text evidence="2">The sequence shown here is derived from an EMBL/GenBank/DDBJ whole genome shotgun (WGS) entry which is preliminary data.</text>
</comment>
<feature type="compositionally biased region" description="Basic and acidic residues" evidence="1">
    <location>
        <begin position="89"/>
        <end position="103"/>
    </location>
</feature>